<proteinExistence type="predicted"/>
<sequence length="170" mass="20001">MSVVIPIHGHIDFNEYKLRCELRGHDDDALQQFVSYLRSNFADKVCTWEDRRSWGKYPFGDYIAYNNAPFTLTEVKRLWRQKSCLKKYGKRLVMRLDDFEKPTKTNVLCSNWKKWEEPIIWFQGITDAVAAQFFHTNSSISFCPRDSVHPFISMAIMQQCISIFGLPLGY</sequence>
<gene>
    <name evidence="1" type="ORF">MERR_LOCUS12310</name>
</gene>
<dbReference type="Proteomes" id="UP000467841">
    <property type="component" value="Unassembled WGS sequence"/>
</dbReference>
<dbReference type="AlphaFoldDB" id="A0A6D2IA03"/>
<comment type="caution">
    <text evidence="1">The sequence shown here is derived from an EMBL/GenBank/DDBJ whole genome shotgun (WGS) entry which is preliminary data.</text>
</comment>
<dbReference type="OrthoDB" id="1930927at2759"/>
<protein>
    <submittedName>
        <fullName evidence="1">Uncharacterized protein</fullName>
    </submittedName>
</protein>
<dbReference type="PANTHER" id="PTHR35736">
    <property type="entry name" value="EXPRESSED PROTEIN"/>
    <property type="match status" value="1"/>
</dbReference>
<dbReference type="InterPro" id="IPR056712">
    <property type="entry name" value="DUF7810"/>
</dbReference>
<dbReference type="Pfam" id="PF25102">
    <property type="entry name" value="DUF7810"/>
    <property type="match status" value="1"/>
</dbReference>
<name>A0A6D2IA03_9BRAS</name>
<organism evidence="1 2">
    <name type="scientific">Microthlaspi erraticum</name>
    <dbReference type="NCBI Taxonomy" id="1685480"/>
    <lineage>
        <taxon>Eukaryota</taxon>
        <taxon>Viridiplantae</taxon>
        <taxon>Streptophyta</taxon>
        <taxon>Embryophyta</taxon>
        <taxon>Tracheophyta</taxon>
        <taxon>Spermatophyta</taxon>
        <taxon>Magnoliopsida</taxon>
        <taxon>eudicotyledons</taxon>
        <taxon>Gunneridae</taxon>
        <taxon>Pentapetalae</taxon>
        <taxon>rosids</taxon>
        <taxon>malvids</taxon>
        <taxon>Brassicales</taxon>
        <taxon>Brassicaceae</taxon>
        <taxon>Coluteocarpeae</taxon>
        <taxon>Microthlaspi</taxon>
    </lineage>
</organism>
<dbReference type="EMBL" id="CACVBM020000976">
    <property type="protein sequence ID" value="CAA7025075.1"/>
    <property type="molecule type" value="Genomic_DNA"/>
</dbReference>
<evidence type="ECO:0000313" key="2">
    <source>
        <dbReference type="Proteomes" id="UP000467841"/>
    </source>
</evidence>
<evidence type="ECO:0000313" key="1">
    <source>
        <dbReference type="EMBL" id="CAA7025075.1"/>
    </source>
</evidence>
<reference evidence="1" key="1">
    <citation type="submission" date="2020-01" db="EMBL/GenBank/DDBJ databases">
        <authorList>
            <person name="Mishra B."/>
        </authorList>
    </citation>
    <scope>NUCLEOTIDE SEQUENCE [LARGE SCALE GENOMIC DNA]</scope>
</reference>
<dbReference type="PANTHER" id="PTHR35736:SF1">
    <property type="entry name" value="EXPRESSED PROTEIN"/>
    <property type="match status" value="1"/>
</dbReference>
<keyword evidence="2" id="KW-1185">Reference proteome</keyword>
<accession>A0A6D2IA03</accession>